<protein>
    <recommendedName>
        <fullName evidence="5">Flagellar protein FliT</fullName>
    </recommendedName>
</protein>
<dbReference type="EMBL" id="PPXG01000001">
    <property type="protein sequence ID" value="POH84575.1"/>
    <property type="molecule type" value="Genomic_DNA"/>
</dbReference>
<keyword evidence="3" id="KW-1005">Bacterial flagellum biogenesis</keyword>
<dbReference type="OrthoDB" id="7025202at2"/>
<evidence type="ECO:0000313" key="7">
    <source>
        <dbReference type="Proteomes" id="UP000237068"/>
    </source>
</evidence>
<evidence type="ECO:0000256" key="4">
    <source>
        <dbReference type="ARBA" id="ARBA00023186"/>
    </source>
</evidence>
<sequence>MQHGLEALESLRLALAGALESRDWEAIGVLDSQCRALMGNNSGIIDSDLREQIEALSRLYIELQQAARAERERIASDLTRLNQSKQVDQAYKAFG</sequence>
<dbReference type="Proteomes" id="UP000237068">
    <property type="component" value="Unassembled WGS sequence"/>
</dbReference>
<evidence type="ECO:0000256" key="3">
    <source>
        <dbReference type="ARBA" id="ARBA00022795"/>
    </source>
</evidence>
<gene>
    <name evidence="6" type="ORF">CXK91_00980</name>
</gene>
<name>A0A2S4ASW3_STUST</name>
<evidence type="ECO:0000313" key="6">
    <source>
        <dbReference type="EMBL" id="POH84575.1"/>
    </source>
</evidence>
<evidence type="ECO:0000256" key="1">
    <source>
        <dbReference type="ARBA" id="ARBA00004514"/>
    </source>
</evidence>
<evidence type="ECO:0000256" key="5">
    <source>
        <dbReference type="ARBA" id="ARBA00093797"/>
    </source>
</evidence>
<keyword evidence="6" id="KW-0966">Cell projection</keyword>
<dbReference type="AlphaFoldDB" id="A0A2S4ASW3"/>
<dbReference type="InterPro" id="IPR008622">
    <property type="entry name" value="FliT"/>
</dbReference>
<keyword evidence="2" id="KW-0963">Cytoplasm</keyword>
<comment type="caution">
    <text evidence="6">The sequence shown here is derived from an EMBL/GenBank/DDBJ whole genome shotgun (WGS) entry which is preliminary data.</text>
</comment>
<evidence type="ECO:0000256" key="2">
    <source>
        <dbReference type="ARBA" id="ARBA00022490"/>
    </source>
</evidence>
<accession>A0A2S4ASW3</accession>
<keyword evidence="6" id="KW-0282">Flagellum</keyword>
<organism evidence="6 7">
    <name type="scientific">Stutzerimonas stutzeri</name>
    <name type="common">Pseudomonas stutzeri</name>
    <dbReference type="NCBI Taxonomy" id="316"/>
    <lineage>
        <taxon>Bacteria</taxon>
        <taxon>Pseudomonadati</taxon>
        <taxon>Pseudomonadota</taxon>
        <taxon>Gammaproteobacteria</taxon>
        <taxon>Pseudomonadales</taxon>
        <taxon>Pseudomonadaceae</taxon>
        <taxon>Stutzerimonas</taxon>
    </lineage>
</organism>
<comment type="subcellular location">
    <subcellularLocation>
        <location evidence="1">Cytoplasm</location>
        <location evidence="1">Cytosol</location>
    </subcellularLocation>
</comment>
<keyword evidence="6" id="KW-0969">Cilium</keyword>
<dbReference type="RefSeq" id="WP_103454558.1">
    <property type="nucleotide sequence ID" value="NZ_JAMOHQ010000001.1"/>
</dbReference>
<reference evidence="6 7" key="1">
    <citation type="submission" date="2018-01" db="EMBL/GenBank/DDBJ databases">
        <title>Denitrification phenotypes of diverse strains of Pseudomonas stutzeri.</title>
        <authorList>
            <person name="Milligan D.A."/>
            <person name="Bergaust L."/>
            <person name="Bakken L.R."/>
            <person name="Frostegard A."/>
        </authorList>
    </citation>
    <scope>NUCLEOTIDE SEQUENCE [LARGE SCALE GENOMIC DNA]</scope>
    <source>
        <strain evidence="6 7">24a13</strain>
    </source>
</reference>
<dbReference type="Pfam" id="PF05400">
    <property type="entry name" value="FliT"/>
    <property type="match status" value="1"/>
</dbReference>
<proteinExistence type="predicted"/>
<keyword evidence="4" id="KW-0143">Chaperone</keyword>